<protein>
    <submittedName>
        <fullName evidence="9">BgtASP-21288</fullName>
    </submittedName>
</protein>
<feature type="non-terminal residue" evidence="9">
    <location>
        <position position="128"/>
    </location>
</feature>
<dbReference type="GO" id="GO:0016020">
    <property type="term" value="C:membrane"/>
    <property type="evidence" value="ECO:0007669"/>
    <property type="project" value="UniProtKB-SubCell"/>
</dbReference>
<reference evidence="9" key="1">
    <citation type="submission" date="2018-07" db="EMBL/GenBank/DDBJ databases">
        <authorList>
            <person name="Quirk P.G."/>
            <person name="Krulwich T.A."/>
        </authorList>
    </citation>
    <scope>NUCLEOTIDE SEQUENCE</scope>
    <source>
        <strain evidence="9">96224</strain>
    </source>
</reference>
<keyword evidence="4 7" id="KW-1133">Transmembrane helix</keyword>
<dbReference type="PROSITE" id="PS01309">
    <property type="entry name" value="UPF0057"/>
    <property type="match status" value="1"/>
</dbReference>
<evidence type="ECO:0000256" key="3">
    <source>
        <dbReference type="ARBA" id="ARBA00022692"/>
    </source>
</evidence>
<dbReference type="Pfam" id="PF01679">
    <property type="entry name" value="Pmp3"/>
    <property type="match status" value="1"/>
</dbReference>
<evidence type="ECO:0000256" key="4">
    <source>
        <dbReference type="ARBA" id="ARBA00022989"/>
    </source>
</evidence>
<comment type="similarity">
    <text evidence="2">Belongs to the UPF0057 (PMP3) family.</text>
</comment>
<feature type="region of interest" description="Disordered" evidence="6">
    <location>
        <begin position="100"/>
        <end position="120"/>
    </location>
</feature>
<proteinExistence type="inferred from homology"/>
<evidence type="ECO:0000256" key="8">
    <source>
        <dbReference type="SAM" id="SignalP"/>
    </source>
</evidence>
<accession>A0A381LI61</accession>
<evidence type="ECO:0000313" key="9">
    <source>
        <dbReference type="EMBL" id="SUZ12846.1"/>
    </source>
</evidence>
<evidence type="ECO:0000256" key="6">
    <source>
        <dbReference type="SAM" id="MobiDB-lite"/>
    </source>
</evidence>
<name>A0A381LI61_BLUGR</name>
<evidence type="ECO:0000256" key="1">
    <source>
        <dbReference type="ARBA" id="ARBA00004370"/>
    </source>
</evidence>
<keyword evidence="8" id="KW-0732">Signal</keyword>
<feature type="compositionally biased region" description="Polar residues" evidence="6">
    <location>
        <begin position="100"/>
        <end position="109"/>
    </location>
</feature>
<evidence type="ECO:0000256" key="7">
    <source>
        <dbReference type="SAM" id="Phobius"/>
    </source>
</evidence>
<dbReference type="EMBL" id="UIGY01000205">
    <property type="protein sequence ID" value="SUZ12846.1"/>
    <property type="molecule type" value="Genomic_DNA"/>
</dbReference>
<evidence type="ECO:0000256" key="5">
    <source>
        <dbReference type="ARBA" id="ARBA00023136"/>
    </source>
</evidence>
<gene>
    <name evidence="9" type="ORF">BGT96224V2_LOCUS6056</name>
</gene>
<feature type="signal peptide" evidence="8">
    <location>
        <begin position="1"/>
        <end position="22"/>
    </location>
</feature>
<dbReference type="AlphaFoldDB" id="A0A381LI61"/>
<dbReference type="InterPro" id="IPR000612">
    <property type="entry name" value="PMP3"/>
</dbReference>
<dbReference type="OrthoDB" id="2152119at2759"/>
<organism evidence="9">
    <name type="scientific">Blumeria graminis f. sp. tritici 96224</name>
    <dbReference type="NCBI Taxonomy" id="1268274"/>
    <lineage>
        <taxon>Eukaryota</taxon>
        <taxon>Fungi</taxon>
        <taxon>Dikarya</taxon>
        <taxon>Ascomycota</taxon>
        <taxon>Pezizomycotina</taxon>
        <taxon>Leotiomycetes</taxon>
        <taxon>Erysiphales</taxon>
        <taxon>Erysiphaceae</taxon>
        <taxon>Blumeria</taxon>
    </lineage>
</organism>
<keyword evidence="5 7" id="KW-0472">Membrane</keyword>
<feature type="chain" id="PRO_5016657044" evidence="8">
    <location>
        <begin position="23"/>
        <end position="128"/>
    </location>
</feature>
<dbReference type="PANTHER" id="PTHR21659">
    <property type="entry name" value="HYDROPHOBIC PROTEIN RCI2 LOW TEMPERATURE AND SALT RESPONSIVE PROTEIN LTI6 -RELATED"/>
    <property type="match status" value="1"/>
</dbReference>
<keyword evidence="3 7" id="KW-0812">Transmembrane</keyword>
<feature type="transmembrane region" description="Helical" evidence="7">
    <location>
        <begin position="32"/>
        <end position="52"/>
    </location>
</feature>
<dbReference type="PANTHER" id="PTHR21659:SF42">
    <property type="entry name" value="UPF0057 MEMBRANE PROTEIN ZK632.10-RELATED"/>
    <property type="match status" value="1"/>
</dbReference>
<comment type="subcellular location">
    <subcellularLocation>
        <location evidence="1">Membrane</location>
    </subcellularLocation>
</comment>
<evidence type="ECO:0000256" key="2">
    <source>
        <dbReference type="ARBA" id="ARBA00009530"/>
    </source>
</evidence>
<sequence length="128" mass="13811">MAIASTILLVFPTILLPPVGVGMVSGCGADLLINIILTVLGYFPGLIHAFYLEYNHYEQRENSQLGCHPAASMPGNFIRQDPNGGFVHFSVLIPIAGSVQNSGPNNDRPSNACPGYDTTTDSEYIIWD</sequence>